<name>A0A1G5X2G4_9EURY</name>
<evidence type="ECO:0000313" key="1">
    <source>
        <dbReference type="EMBL" id="SDA64126.1"/>
    </source>
</evidence>
<sequence>MKKIGLFLILLILFISIGCVYADGNLTSLQKEVNEESDSLILTQDYALIHKLIMV</sequence>
<dbReference type="PROSITE" id="PS51257">
    <property type="entry name" value="PROKAR_LIPOPROTEIN"/>
    <property type="match status" value="1"/>
</dbReference>
<protein>
    <recommendedName>
        <fullName evidence="3">Adhesin-like protein</fullName>
    </recommendedName>
</protein>
<accession>A0A1G5X2G4</accession>
<gene>
    <name evidence="1" type="ORF">SAMN02910315_01871</name>
</gene>
<keyword evidence="2" id="KW-1185">Reference proteome</keyword>
<reference evidence="1 2" key="1">
    <citation type="submission" date="2016-10" db="EMBL/GenBank/DDBJ databases">
        <authorList>
            <person name="Varghese N."/>
            <person name="Submissions S."/>
        </authorList>
    </citation>
    <scope>NUCLEOTIDE SEQUENCE [LARGE SCALE GENOMIC DNA]</scope>
    <source>
        <strain evidence="1 2">DSM 16643</strain>
    </source>
</reference>
<proteinExistence type="predicted"/>
<dbReference type="Proteomes" id="UP000323439">
    <property type="component" value="Unassembled WGS sequence"/>
</dbReference>
<dbReference type="EMBL" id="FMXB01000016">
    <property type="protein sequence ID" value="SDA64126.1"/>
    <property type="molecule type" value="Genomic_DNA"/>
</dbReference>
<dbReference type="RefSeq" id="WP_188118133.1">
    <property type="nucleotide sequence ID" value="NZ_FMXB01000016.1"/>
</dbReference>
<organism evidence="1 2">
    <name type="scientific">Methanobrevibacter millerae</name>
    <dbReference type="NCBI Taxonomy" id="230361"/>
    <lineage>
        <taxon>Archaea</taxon>
        <taxon>Methanobacteriati</taxon>
        <taxon>Methanobacteriota</taxon>
        <taxon>Methanomada group</taxon>
        <taxon>Methanobacteria</taxon>
        <taxon>Methanobacteriales</taxon>
        <taxon>Methanobacteriaceae</taxon>
        <taxon>Methanobrevibacter</taxon>
    </lineage>
</organism>
<evidence type="ECO:0008006" key="3">
    <source>
        <dbReference type="Google" id="ProtNLM"/>
    </source>
</evidence>
<dbReference type="AlphaFoldDB" id="A0A1G5X2G4"/>
<evidence type="ECO:0000313" key="2">
    <source>
        <dbReference type="Proteomes" id="UP000323439"/>
    </source>
</evidence>